<protein>
    <recommendedName>
        <fullName evidence="4">Cell division protein FtsL</fullName>
    </recommendedName>
</protein>
<name>A0A545T0T6_9PROT</name>
<organism evidence="2 3">
    <name type="scientific">Denitrobaculum tricleocarpae</name>
    <dbReference type="NCBI Taxonomy" id="2591009"/>
    <lineage>
        <taxon>Bacteria</taxon>
        <taxon>Pseudomonadati</taxon>
        <taxon>Pseudomonadota</taxon>
        <taxon>Alphaproteobacteria</taxon>
        <taxon>Rhodospirillales</taxon>
        <taxon>Rhodospirillaceae</taxon>
        <taxon>Denitrobaculum</taxon>
    </lineage>
</organism>
<keyword evidence="3" id="KW-1185">Reference proteome</keyword>
<evidence type="ECO:0000313" key="3">
    <source>
        <dbReference type="Proteomes" id="UP000315252"/>
    </source>
</evidence>
<comment type="caution">
    <text evidence="2">The sequence shown here is derived from an EMBL/GenBank/DDBJ whole genome shotgun (WGS) entry which is preliminary data.</text>
</comment>
<evidence type="ECO:0008006" key="4">
    <source>
        <dbReference type="Google" id="ProtNLM"/>
    </source>
</evidence>
<dbReference type="RefSeq" id="WP_142899645.1">
    <property type="nucleotide sequence ID" value="NZ_ML660066.1"/>
</dbReference>
<feature type="region of interest" description="Disordered" evidence="1">
    <location>
        <begin position="90"/>
        <end position="144"/>
    </location>
</feature>
<dbReference type="Proteomes" id="UP000315252">
    <property type="component" value="Unassembled WGS sequence"/>
</dbReference>
<feature type="compositionally biased region" description="Acidic residues" evidence="1">
    <location>
        <begin position="99"/>
        <end position="109"/>
    </location>
</feature>
<dbReference type="EMBL" id="VHSH01000015">
    <property type="protein sequence ID" value="TQV70838.1"/>
    <property type="molecule type" value="Genomic_DNA"/>
</dbReference>
<evidence type="ECO:0000256" key="1">
    <source>
        <dbReference type="SAM" id="MobiDB-lite"/>
    </source>
</evidence>
<sequence length="144" mass="16052">MNKLALCAWLAACALSIWFAFHIKYKVQELETELGIARAEMQQDSEAIRVLEAEWSFLNQPSHLADLSERHLDFAPLLAEQVVHLDDLPVRESQVSDSQDSEGLEDIIEEILRNAPEPPKKAGNSDSNGNGKRTVPLMRTGASQ</sequence>
<dbReference type="AlphaFoldDB" id="A0A545T0T6"/>
<accession>A0A545T0T6</accession>
<dbReference type="OrthoDB" id="7165680at2"/>
<proteinExistence type="predicted"/>
<evidence type="ECO:0000313" key="2">
    <source>
        <dbReference type="EMBL" id="TQV70838.1"/>
    </source>
</evidence>
<gene>
    <name evidence="2" type="ORF">FKG95_27345</name>
</gene>
<reference evidence="2 3" key="1">
    <citation type="submission" date="2019-06" db="EMBL/GenBank/DDBJ databases">
        <title>Whole genome sequence for Rhodospirillaceae sp. R148.</title>
        <authorList>
            <person name="Wang G."/>
        </authorList>
    </citation>
    <scope>NUCLEOTIDE SEQUENCE [LARGE SCALE GENOMIC DNA]</scope>
    <source>
        <strain evidence="2 3">R148</strain>
    </source>
</reference>